<gene>
    <name evidence="1" type="ORF">PCON_10804</name>
</gene>
<proteinExistence type="predicted"/>
<sequence>MSRPTSTITIEVSNLAGAIILLARYLASDFFSVPQFRGLDFETDRTIASEYTCILHYSNRYRPNIIR</sequence>
<dbReference type="AlphaFoldDB" id="U4LIT4"/>
<organism evidence="1 2">
    <name type="scientific">Pyronema omphalodes (strain CBS 100304)</name>
    <name type="common">Pyronema confluens</name>
    <dbReference type="NCBI Taxonomy" id="1076935"/>
    <lineage>
        <taxon>Eukaryota</taxon>
        <taxon>Fungi</taxon>
        <taxon>Dikarya</taxon>
        <taxon>Ascomycota</taxon>
        <taxon>Pezizomycotina</taxon>
        <taxon>Pezizomycetes</taxon>
        <taxon>Pezizales</taxon>
        <taxon>Pyronemataceae</taxon>
        <taxon>Pyronema</taxon>
    </lineage>
</organism>
<name>U4LIT4_PYROM</name>
<keyword evidence="2" id="KW-1185">Reference proteome</keyword>
<evidence type="ECO:0000313" key="2">
    <source>
        <dbReference type="Proteomes" id="UP000018144"/>
    </source>
</evidence>
<evidence type="ECO:0000313" key="1">
    <source>
        <dbReference type="EMBL" id="CCX31457.1"/>
    </source>
</evidence>
<dbReference type="EMBL" id="HF935596">
    <property type="protein sequence ID" value="CCX31457.1"/>
    <property type="molecule type" value="Genomic_DNA"/>
</dbReference>
<dbReference type="Proteomes" id="UP000018144">
    <property type="component" value="Unassembled WGS sequence"/>
</dbReference>
<accession>U4LIT4</accession>
<reference evidence="1 2" key="1">
    <citation type="journal article" date="2013" name="PLoS Genet.">
        <title>The genome and development-dependent transcriptomes of Pyronema confluens: a window into fungal evolution.</title>
        <authorList>
            <person name="Traeger S."/>
            <person name="Altegoer F."/>
            <person name="Freitag M."/>
            <person name="Gabaldon T."/>
            <person name="Kempken F."/>
            <person name="Kumar A."/>
            <person name="Marcet-Houben M."/>
            <person name="Poggeler S."/>
            <person name="Stajich J.E."/>
            <person name="Nowrousian M."/>
        </authorList>
    </citation>
    <scope>NUCLEOTIDE SEQUENCE [LARGE SCALE GENOMIC DNA]</scope>
    <source>
        <strain evidence="2">CBS 100304</strain>
        <tissue evidence="1">Vegetative mycelium</tissue>
    </source>
</reference>
<protein>
    <submittedName>
        <fullName evidence="1">Uncharacterized protein</fullName>
    </submittedName>
</protein>